<evidence type="ECO:0000256" key="4">
    <source>
        <dbReference type="ARBA" id="ARBA00022801"/>
    </source>
</evidence>
<protein>
    <recommendedName>
        <fullName evidence="7">Probable cytosol aminopeptidase</fullName>
    </recommendedName>
    <alternativeName>
        <fullName evidence="8">Leucine aminopeptidase</fullName>
    </alternativeName>
    <alternativeName>
        <fullName evidence="5">Leucyl aminopeptidase</fullName>
    </alternativeName>
</protein>
<accession>A0A269TJB3</accession>
<proteinExistence type="inferred from homology"/>
<evidence type="ECO:0000313" key="11">
    <source>
        <dbReference type="Proteomes" id="UP000216943"/>
    </source>
</evidence>
<keyword evidence="2" id="KW-0031">Aminopeptidase</keyword>
<dbReference type="OrthoDB" id="9809354at2"/>
<dbReference type="InterPro" id="IPR011356">
    <property type="entry name" value="Leucine_aapep/pepB"/>
</dbReference>
<evidence type="ECO:0000256" key="1">
    <source>
        <dbReference type="ARBA" id="ARBA00009528"/>
    </source>
</evidence>
<evidence type="ECO:0000256" key="5">
    <source>
        <dbReference type="ARBA" id="ARBA00033172"/>
    </source>
</evidence>
<keyword evidence="3" id="KW-0645">Protease</keyword>
<evidence type="ECO:0000256" key="6">
    <source>
        <dbReference type="ARBA" id="ARBA00049972"/>
    </source>
</evidence>
<evidence type="ECO:0000259" key="9">
    <source>
        <dbReference type="PROSITE" id="PS00631"/>
    </source>
</evidence>
<dbReference type="GO" id="GO:0030145">
    <property type="term" value="F:manganese ion binding"/>
    <property type="evidence" value="ECO:0007669"/>
    <property type="project" value="InterPro"/>
</dbReference>
<dbReference type="PROSITE" id="PS00631">
    <property type="entry name" value="CYTOSOL_AP"/>
    <property type="match status" value="1"/>
</dbReference>
<dbReference type="SUPFAM" id="SSF53187">
    <property type="entry name" value="Zn-dependent exopeptidases"/>
    <property type="match status" value="1"/>
</dbReference>
<dbReference type="InterPro" id="IPR000819">
    <property type="entry name" value="Peptidase_M17_C"/>
</dbReference>
<name>A0A269TJB3_9BACT</name>
<dbReference type="Pfam" id="PF00883">
    <property type="entry name" value="Peptidase_M17"/>
    <property type="match status" value="1"/>
</dbReference>
<dbReference type="CDD" id="cd00433">
    <property type="entry name" value="Peptidase_M17"/>
    <property type="match status" value="1"/>
</dbReference>
<feature type="domain" description="Cytosol aminopeptidase" evidence="9">
    <location>
        <begin position="310"/>
        <end position="317"/>
    </location>
</feature>
<reference evidence="11" key="1">
    <citation type="submission" date="2017-08" db="EMBL/GenBank/DDBJ databases">
        <authorList>
            <person name="Alvarez-Ponce D."/>
            <person name="Weitzman C.L."/>
            <person name="Tillett R.L."/>
            <person name="Sandmeier F.C."/>
            <person name="Tracy C.R."/>
        </authorList>
    </citation>
    <scope>NUCLEOTIDE SEQUENCE [LARGE SCALE GENOMIC DNA]</scope>
    <source>
        <strain evidence="11">723</strain>
    </source>
</reference>
<comment type="caution">
    <text evidence="10">The sequence shown here is derived from an EMBL/GenBank/DDBJ whole genome shotgun (WGS) entry which is preliminary data.</text>
</comment>
<evidence type="ECO:0000256" key="2">
    <source>
        <dbReference type="ARBA" id="ARBA00022438"/>
    </source>
</evidence>
<keyword evidence="4" id="KW-0378">Hydrolase</keyword>
<dbReference type="RefSeq" id="WP_095334572.1">
    <property type="nucleotide sequence ID" value="NZ_NQNY01000003.1"/>
</dbReference>
<evidence type="ECO:0000313" key="10">
    <source>
        <dbReference type="EMBL" id="PAK21559.1"/>
    </source>
</evidence>
<evidence type="ECO:0000256" key="8">
    <source>
        <dbReference type="ARBA" id="ARBA00050061"/>
    </source>
</evidence>
<gene>
    <name evidence="10" type="ORF">CJJ23_01235</name>
</gene>
<dbReference type="GO" id="GO:0070006">
    <property type="term" value="F:metalloaminopeptidase activity"/>
    <property type="evidence" value="ECO:0007669"/>
    <property type="project" value="InterPro"/>
</dbReference>
<dbReference type="GO" id="GO:0005737">
    <property type="term" value="C:cytoplasm"/>
    <property type="evidence" value="ECO:0007669"/>
    <property type="project" value="InterPro"/>
</dbReference>
<dbReference type="PRINTS" id="PR00481">
    <property type="entry name" value="LAMNOPPTDASE"/>
</dbReference>
<dbReference type="AlphaFoldDB" id="A0A269TJB3"/>
<organism evidence="10 11">
    <name type="scientific">Mycoplasmopsis agassizii</name>
    <dbReference type="NCBI Taxonomy" id="33922"/>
    <lineage>
        <taxon>Bacteria</taxon>
        <taxon>Bacillati</taxon>
        <taxon>Mycoplasmatota</taxon>
        <taxon>Mycoplasmoidales</taxon>
        <taxon>Metamycoplasmataceae</taxon>
        <taxon>Mycoplasmopsis</taxon>
    </lineage>
</organism>
<evidence type="ECO:0000256" key="3">
    <source>
        <dbReference type="ARBA" id="ARBA00022670"/>
    </source>
</evidence>
<dbReference type="PANTHER" id="PTHR11963:SF23">
    <property type="entry name" value="CYTOSOL AMINOPEPTIDASE"/>
    <property type="match status" value="1"/>
</dbReference>
<dbReference type="Proteomes" id="UP000216943">
    <property type="component" value="Unassembled WGS sequence"/>
</dbReference>
<comment type="similarity">
    <text evidence="1">Belongs to the peptidase M17 family.</text>
</comment>
<sequence>MELYSDKLNASLVLKAAYKNDLVKTNLVETDGYVTEYLDENIAYLYLSDKEKTTAKQVADFVHAYLLKNRYDFQVDIASFTPYVKDENAEKELLKEIFLALDHDGTEIYNAKSLFKKSYVKASVYLKNIVDYKEKLLVWAKFKHLKNFTKRLQNFPPNIANSEWIADQIVAEAQKHAKVDVKVLGRQEAIKNNMSLYLSVNKGSMFEPRVVVLTYLGNPESKEKIAIVGKGITFDSGGYNLKPDKYMNGMKFDMSGAAIACSTIMALSETNAKVNAVAVAMLTDNRINGDASLPDSIVTSMSGITVEINNTDAEGRLVLADGLTYAIEKEKATEVIDIATLTGAILYTFGREYTGVWSSNTENYKLLAKATKKAHEKVWRMPLHDNYLINMKGSKLADLYNTDYSGLGGSNSAAIFLRQFAKNVSFMHLDIAGTADKGDLGTAAMMRPLFYYLKAKGAN</sequence>
<dbReference type="GO" id="GO:0006508">
    <property type="term" value="P:proteolysis"/>
    <property type="evidence" value="ECO:0007669"/>
    <property type="project" value="UniProtKB-KW"/>
</dbReference>
<dbReference type="PANTHER" id="PTHR11963">
    <property type="entry name" value="LEUCINE AMINOPEPTIDASE-RELATED"/>
    <property type="match status" value="1"/>
</dbReference>
<dbReference type="EMBL" id="NQNY01000003">
    <property type="protein sequence ID" value="PAK21559.1"/>
    <property type="molecule type" value="Genomic_DNA"/>
</dbReference>
<evidence type="ECO:0000256" key="7">
    <source>
        <dbReference type="ARBA" id="ARBA00050021"/>
    </source>
</evidence>
<comment type="function">
    <text evidence="6">Presumably involved in the processing and regular turnover of intracellular proteins. Catalyzes the removal of unsubstituted N-terminal amino acids from various peptides.</text>
</comment>
<dbReference type="Gene3D" id="3.40.630.10">
    <property type="entry name" value="Zn peptidases"/>
    <property type="match status" value="1"/>
</dbReference>